<name>A0A182NWR3_9DIPT</name>
<sequence>MATSLKGIVMMKLMIVWLSGKQQDVHIFAKQTKMVIAKYATKKQITYRRRKMRSSKRCAKCVQCKSNNKSSNGKQQTPPPVL</sequence>
<reference evidence="3" key="2">
    <citation type="submission" date="2020-05" db="UniProtKB">
        <authorList>
            <consortium name="EnsemblMetazoa"/>
        </authorList>
    </citation>
    <scope>IDENTIFICATION</scope>
    <source>
        <strain evidence="3">WRAIR2</strain>
    </source>
</reference>
<proteinExistence type="predicted"/>
<accession>A0A182NWR3</accession>
<protein>
    <submittedName>
        <fullName evidence="3">Uncharacterized protein</fullName>
    </submittedName>
</protein>
<reference evidence="4" key="1">
    <citation type="submission" date="2013-03" db="EMBL/GenBank/DDBJ databases">
        <title>The Genome Sequence of Anopheles dirus WRAIR2.</title>
        <authorList>
            <consortium name="The Broad Institute Genomics Platform"/>
            <person name="Neafsey D.E."/>
            <person name="Walton C."/>
            <person name="Walker B."/>
            <person name="Young S.K."/>
            <person name="Zeng Q."/>
            <person name="Gargeya S."/>
            <person name="Fitzgerald M."/>
            <person name="Haas B."/>
            <person name="Abouelleil A."/>
            <person name="Allen A.W."/>
            <person name="Alvarado L."/>
            <person name="Arachchi H.M."/>
            <person name="Berlin A.M."/>
            <person name="Chapman S.B."/>
            <person name="Gainer-Dewar J."/>
            <person name="Goldberg J."/>
            <person name="Griggs A."/>
            <person name="Gujja S."/>
            <person name="Hansen M."/>
            <person name="Howarth C."/>
            <person name="Imamovic A."/>
            <person name="Ireland A."/>
            <person name="Larimer J."/>
            <person name="McCowan C."/>
            <person name="Murphy C."/>
            <person name="Pearson M."/>
            <person name="Poon T.W."/>
            <person name="Priest M."/>
            <person name="Roberts A."/>
            <person name="Saif S."/>
            <person name="Shea T."/>
            <person name="Sisk P."/>
            <person name="Sykes S."/>
            <person name="Wortman J."/>
            <person name="Nusbaum C."/>
            <person name="Birren B."/>
        </authorList>
    </citation>
    <scope>NUCLEOTIDE SEQUENCE [LARGE SCALE GENOMIC DNA]</scope>
    <source>
        <strain evidence="4">WRAIR2</strain>
    </source>
</reference>
<dbReference type="VEuPathDB" id="VectorBase:ADIR014325"/>
<evidence type="ECO:0000313" key="4">
    <source>
        <dbReference type="Proteomes" id="UP000075884"/>
    </source>
</evidence>
<keyword evidence="2" id="KW-0732">Signal</keyword>
<feature type="compositionally biased region" description="Polar residues" evidence="1">
    <location>
        <begin position="64"/>
        <end position="76"/>
    </location>
</feature>
<organism evidence="3 4">
    <name type="scientific">Anopheles dirus</name>
    <dbReference type="NCBI Taxonomy" id="7168"/>
    <lineage>
        <taxon>Eukaryota</taxon>
        <taxon>Metazoa</taxon>
        <taxon>Ecdysozoa</taxon>
        <taxon>Arthropoda</taxon>
        <taxon>Hexapoda</taxon>
        <taxon>Insecta</taxon>
        <taxon>Pterygota</taxon>
        <taxon>Neoptera</taxon>
        <taxon>Endopterygota</taxon>
        <taxon>Diptera</taxon>
        <taxon>Nematocera</taxon>
        <taxon>Culicoidea</taxon>
        <taxon>Culicidae</taxon>
        <taxon>Anophelinae</taxon>
        <taxon>Anopheles</taxon>
    </lineage>
</organism>
<evidence type="ECO:0000256" key="2">
    <source>
        <dbReference type="SAM" id="SignalP"/>
    </source>
</evidence>
<dbReference type="EnsemblMetazoa" id="ADIR014325-RA">
    <property type="protein sequence ID" value="ADIR014325-PA"/>
    <property type="gene ID" value="ADIR014325"/>
</dbReference>
<keyword evidence="4" id="KW-1185">Reference proteome</keyword>
<dbReference type="Proteomes" id="UP000075884">
    <property type="component" value="Unassembled WGS sequence"/>
</dbReference>
<feature type="chain" id="PRO_5008130639" evidence="2">
    <location>
        <begin position="21"/>
        <end position="82"/>
    </location>
</feature>
<evidence type="ECO:0000256" key="1">
    <source>
        <dbReference type="SAM" id="MobiDB-lite"/>
    </source>
</evidence>
<feature type="region of interest" description="Disordered" evidence="1">
    <location>
        <begin position="58"/>
        <end position="82"/>
    </location>
</feature>
<evidence type="ECO:0000313" key="3">
    <source>
        <dbReference type="EnsemblMetazoa" id="ADIR014325-PA"/>
    </source>
</evidence>
<dbReference type="AlphaFoldDB" id="A0A182NWR3"/>
<feature type="signal peptide" evidence="2">
    <location>
        <begin position="1"/>
        <end position="20"/>
    </location>
</feature>